<evidence type="ECO:0000256" key="1">
    <source>
        <dbReference type="ARBA" id="ARBA00012513"/>
    </source>
</evidence>
<gene>
    <name evidence="11" type="ORF">KSX_30740</name>
</gene>
<dbReference type="InterPro" id="IPR011009">
    <property type="entry name" value="Kinase-like_dom_sf"/>
</dbReference>
<dbReference type="InterPro" id="IPR008271">
    <property type="entry name" value="Ser/Thr_kinase_AS"/>
</dbReference>
<dbReference type="PANTHER" id="PTHR43289:SF6">
    <property type="entry name" value="SERINE_THREONINE-PROTEIN KINASE NEKL-3"/>
    <property type="match status" value="1"/>
</dbReference>
<dbReference type="PANTHER" id="PTHR43289">
    <property type="entry name" value="MITOGEN-ACTIVATED PROTEIN KINASE KINASE KINASE 20-RELATED"/>
    <property type="match status" value="1"/>
</dbReference>
<dbReference type="Gene3D" id="3.30.200.20">
    <property type="entry name" value="Phosphorylase Kinase, domain 1"/>
    <property type="match status" value="1"/>
</dbReference>
<dbReference type="PROSITE" id="PS50011">
    <property type="entry name" value="PROTEIN_KINASE_DOM"/>
    <property type="match status" value="1"/>
</dbReference>
<sequence>MITDDELLGTILGNYYITKRLGHGGMSVIYSAKTLQKPTRSVAIKVLRPSKRNDGEDFTNFLERFRREAKIIARLDHPHIVPIYDYGEERHLAYIVMRHEESSLDRILNTKGRLTLRETNNYLRQISEALDYAHDVGIIHRDLKPSNILLTEENDVELADFGISRIRMSNDPYDQVTLTRYGMVLGTPAYMAPEMFRTRNFDASIDIYALGIILYEMLSGDIPFKEANVDLMEQHMHMPLPSLHEQNHNIPGAVDQVLRKAAAKRPEDRYKSARELARAFQQAIQPGSRSASPSGTRQYYYGSRSSDQHNAVRAQRPHHINAEPTPPLVREYSSRQPSARSEPVSNRGASRPPHAASSRPGNSRPPHAVSVRREPVSQPGRRGQANTHKPRTQPRRGGWGWLVAALIAGLLLTLFLVYANHPSGSPRVPDTTPITQGSPVVTPLAAPTATEAESAYNRYNQDINQRRFKQAYQMLGPHKMRTLTLEQFTTGYANTVQQSIRFKEVKQLENKNQFHVEVIISATEKGNFQHTYDWQGTLTRLSNGSWQIDDYTQKLVTSL</sequence>
<feature type="binding site" evidence="7">
    <location>
        <position position="45"/>
    </location>
    <ligand>
        <name>ATP</name>
        <dbReference type="ChEBI" id="CHEBI:30616"/>
    </ligand>
</feature>
<keyword evidence="3" id="KW-0808">Transferase</keyword>
<feature type="transmembrane region" description="Helical" evidence="9">
    <location>
        <begin position="399"/>
        <end position="419"/>
    </location>
</feature>
<organism evidence="11 12">
    <name type="scientific">Ktedonospora formicarum</name>
    <dbReference type="NCBI Taxonomy" id="2778364"/>
    <lineage>
        <taxon>Bacteria</taxon>
        <taxon>Bacillati</taxon>
        <taxon>Chloroflexota</taxon>
        <taxon>Ktedonobacteria</taxon>
        <taxon>Ktedonobacterales</taxon>
        <taxon>Ktedonobacteraceae</taxon>
        <taxon>Ktedonospora</taxon>
    </lineage>
</organism>
<evidence type="ECO:0000256" key="6">
    <source>
        <dbReference type="ARBA" id="ARBA00022840"/>
    </source>
</evidence>
<feature type="compositionally biased region" description="Polar residues" evidence="8">
    <location>
        <begin position="334"/>
        <end position="348"/>
    </location>
</feature>
<dbReference type="GO" id="GO:0005524">
    <property type="term" value="F:ATP binding"/>
    <property type="evidence" value="ECO:0007669"/>
    <property type="project" value="UniProtKB-UniRule"/>
</dbReference>
<dbReference type="AlphaFoldDB" id="A0A8J3HZM0"/>
<feature type="domain" description="Protein kinase" evidence="10">
    <location>
        <begin position="15"/>
        <end position="281"/>
    </location>
</feature>
<dbReference type="PROSITE" id="PS00108">
    <property type="entry name" value="PROTEIN_KINASE_ST"/>
    <property type="match status" value="1"/>
</dbReference>
<dbReference type="GO" id="GO:0004674">
    <property type="term" value="F:protein serine/threonine kinase activity"/>
    <property type="evidence" value="ECO:0007669"/>
    <property type="project" value="UniProtKB-KW"/>
</dbReference>
<dbReference type="Gene3D" id="1.10.510.10">
    <property type="entry name" value="Transferase(Phosphotransferase) domain 1"/>
    <property type="match status" value="1"/>
</dbReference>
<dbReference type="FunFam" id="1.10.510.10:FF:000021">
    <property type="entry name" value="Serine/threonine protein kinase"/>
    <property type="match status" value="1"/>
</dbReference>
<dbReference type="Proteomes" id="UP000612362">
    <property type="component" value="Unassembled WGS sequence"/>
</dbReference>
<evidence type="ECO:0000313" key="12">
    <source>
        <dbReference type="Proteomes" id="UP000612362"/>
    </source>
</evidence>
<dbReference type="CDD" id="cd14014">
    <property type="entry name" value="STKc_PknB_like"/>
    <property type="match status" value="1"/>
</dbReference>
<keyword evidence="4 7" id="KW-0547">Nucleotide-binding</keyword>
<keyword evidence="9" id="KW-0472">Membrane</keyword>
<evidence type="ECO:0000313" key="11">
    <source>
        <dbReference type="EMBL" id="GHO44911.1"/>
    </source>
</evidence>
<keyword evidence="5" id="KW-0418">Kinase</keyword>
<evidence type="ECO:0000256" key="8">
    <source>
        <dbReference type="SAM" id="MobiDB-lite"/>
    </source>
</evidence>
<keyword evidence="9" id="KW-0812">Transmembrane</keyword>
<keyword evidence="12" id="KW-1185">Reference proteome</keyword>
<dbReference type="RefSeq" id="WP_220194274.1">
    <property type="nucleotide sequence ID" value="NZ_BNJF01000001.1"/>
</dbReference>
<evidence type="ECO:0000256" key="4">
    <source>
        <dbReference type="ARBA" id="ARBA00022741"/>
    </source>
</evidence>
<evidence type="ECO:0000256" key="9">
    <source>
        <dbReference type="SAM" id="Phobius"/>
    </source>
</evidence>
<evidence type="ECO:0000259" key="10">
    <source>
        <dbReference type="PROSITE" id="PS50011"/>
    </source>
</evidence>
<dbReference type="InterPro" id="IPR017441">
    <property type="entry name" value="Protein_kinase_ATP_BS"/>
</dbReference>
<comment type="caution">
    <text evidence="11">The sequence shown here is derived from an EMBL/GenBank/DDBJ whole genome shotgun (WGS) entry which is preliminary data.</text>
</comment>
<dbReference type="SMART" id="SM00220">
    <property type="entry name" value="S_TKc"/>
    <property type="match status" value="1"/>
</dbReference>
<evidence type="ECO:0000256" key="2">
    <source>
        <dbReference type="ARBA" id="ARBA00022527"/>
    </source>
</evidence>
<proteinExistence type="predicted"/>
<name>A0A8J3HZM0_9CHLR</name>
<accession>A0A8J3HZM0</accession>
<feature type="compositionally biased region" description="Polar residues" evidence="8">
    <location>
        <begin position="282"/>
        <end position="309"/>
    </location>
</feature>
<feature type="region of interest" description="Disordered" evidence="8">
    <location>
        <begin position="280"/>
        <end position="396"/>
    </location>
</feature>
<reference evidence="11" key="1">
    <citation type="submission" date="2020-10" db="EMBL/GenBank/DDBJ databases">
        <title>Taxonomic study of unclassified bacteria belonging to the class Ktedonobacteria.</title>
        <authorList>
            <person name="Yabe S."/>
            <person name="Wang C.M."/>
            <person name="Zheng Y."/>
            <person name="Sakai Y."/>
            <person name="Cavaletti L."/>
            <person name="Monciardini P."/>
            <person name="Donadio S."/>
        </authorList>
    </citation>
    <scope>NUCLEOTIDE SEQUENCE</scope>
    <source>
        <strain evidence="11">SOSP1-1</strain>
    </source>
</reference>
<protein>
    <recommendedName>
        <fullName evidence="1">non-specific serine/threonine protein kinase</fullName>
        <ecNumber evidence="1">2.7.11.1</ecNumber>
    </recommendedName>
</protein>
<evidence type="ECO:0000256" key="7">
    <source>
        <dbReference type="PROSITE-ProRule" id="PRU10141"/>
    </source>
</evidence>
<keyword evidence="2" id="KW-0723">Serine/threonine-protein kinase</keyword>
<dbReference type="EMBL" id="BNJF01000001">
    <property type="protein sequence ID" value="GHO44911.1"/>
    <property type="molecule type" value="Genomic_DNA"/>
</dbReference>
<keyword evidence="6 7" id="KW-0067">ATP-binding</keyword>
<dbReference type="EC" id="2.7.11.1" evidence="1"/>
<dbReference type="PROSITE" id="PS00107">
    <property type="entry name" value="PROTEIN_KINASE_ATP"/>
    <property type="match status" value="1"/>
</dbReference>
<dbReference type="InterPro" id="IPR000719">
    <property type="entry name" value="Prot_kinase_dom"/>
</dbReference>
<dbReference type="Pfam" id="PF00069">
    <property type="entry name" value="Pkinase"/>
    <property type="match status" value="1"/>
</dbReference>
<evidence type="ECO:0000256" key="5">
    <source>
        <dbReference type="ARBA" id="ARBA00022777"/>
    </source>
</evidence>
<keyword evidence="9" id="KW-1133">Transmembrane helix</keyword>
<dbReference type="SUPFAM" id="SSF56112">
    <property type="entry name" value="Protein kinase-like (PK-like)"/>
    <property type="match status" value="1"/>
</dbReference>
<evidence type="ECO:0000256" key="3">
    <source>
        <dbReference type="ARBA" id="ARBA00022679"/>
    </source>
</evidence>